<protein>
    <submittedName>
        <fullName evidence="1">Immunity protein Imm1</fullName>
    </submittedName>
</protein>
<dbReference type="Pfam" id="PF14430">
    <property type="entry name" value="Imm1"/>
    <property type="match status" value="1"/>
</dbReference>
<dbReference type="RefSeq" id="WP_092976743.1">
    <property type="nucleotide sequence ID" value="NZ_FPAT01000004.1"/>
</dbReference>
<evidence type="ECO:0000313" key="1">
    <source>
        <dbReference type="EMBL" id="SFT60126.1"/>
    </source>
</evidence>
<reference evidence="2" key="1">
    <citation type="submission" date="2016-10" db="EMBL/GenBank/DDBJ databases">
        <authorList>
            <person name="Varghese N."/>
            <person name="Submissions S."/>
        </authorList>
    </citation>
    <scope>NUCLEOTIDE SEQUENCE [LARGE SCALE GENOMIC DNA]</scope>
    <source>
        <strain evidence="2">DSM 45501</strain>
    </source>
</reference>
<sequence length="139" mass="15703">MTNALTEAQQRVNAFGVVLSAEHDPDELIRGITEWESTIEGDDPEFGLVWFFMHSAEEGARTLTVGLRRTTGALAWFEDDAFLVPTDGTNDEHVDYFSTEGHHFPMDSRTEIPREKALAALREFVQHDALPNGIEWVEQ</sequence>
<keyword evidence="2" id="KW-1185">Reference proteome</keyword>
<dbReference type="InterPro" id="IPR025680">
    <property type="entry name" value="DddI"/>
</dbReference>
<evidence type="ECO:0000313" key="2">
    <source>
        <dbReference type="Proteomes" id="UP000199165"/>
    </source>
</evidence>
<dbReference type="Proteomes" id="UP000199165">
    <property type="component" value="Unassembled WGS sequence"/>
</dbReference>
<name>A0A1I6ZBL1_9ACTN</name>
<dbReference type="AlphaFoldDB" id="A0A1I6ZBL1"/>
<proteinExistence type="predicted"/>
<gene>
    <name evidence="1" type="ORF">SAMN04487904_104188</name>
</gene>
<accession>A0A1I6ZBL1</accession>
<dbReference type="EMBL" id="FPAT01000004">
    <property type="protein sequence ID" value="SFT60126.1"/>
    <property type="molecule type" value="Genomic_DNA"/>
</dbReference>
<organism evidence="1 2">
    <name type="scientific">Actinopolyspora righensis</name>
    <dbReference type="NCBI Taxonomy" id="995060"/>
    <lineage>
        <taxon>Bacteria</taxon>
        <taxon>Bacillati</taxon>
        <taxon>Actinomycetota</taxon>
        <taxon>Actinomycetes</taxon>
        <taxon>Actinopolysporales</taxon>
        <taxon>Actinopolysporaceae</taxon>
        <taxon>Actinopolyspora</taxon>
        <taxon>Actinopolyspora alba group</taxon>
    </lineage>
</organism>